<evidence type="ECO:0000256" key="3">
    <source>
        <dbReference type="PROSITE-ProRule" id="PRU00982"/>
    </source>
</evidence>
<gene>
    <name evidence="7" type="primary">LOC120270684</name>
</gene>
<evidence type="ECO:0000313" key="7">
    <source>
        <dbReference type="RefSeq" id="XP_039133687.1"/>
    </source>
</evidence>
<dbReference type="Pfam" id="PF03000">
    <property type="entry name" value="NPH3"/>
    <property type="match status" value="1"/>
</dbReference>
<dbReference type="PROSITE" id="PS50097">
    <property type="entry name" value="BTB"/>
    <property type="match status" value="1"/>
</dbReference>
<keyword evidence="6" id="KW-1185">Reference proteome</keyword>
<dbReference type="InterPro" id="IPR000210">
    <property type="entry name" value="BTB/POZ_dom"/>
</dbReference>
<dbReference type="AlphaFoldDB" id="A0AB40C1Q9"/>
<comment type="similarity">
    <text evidence="3">Belongs to the NPH3 family.</text>
</comment>
<reference evidence="7" key="1">
    <citation type="submission" date="2025-08" db="UniProtKB">
        <authorList>
            <consortium name="RefSeq"/>
        </authorList>
    </citation>
    <scope>IDENTIFICATION</scope>
</reference>
<evidence type="ECO:0000256" key="2">
    <source>
        <dbReference type="ARBA" id="ARBA00022786"/>
    </source>
</evidence>
<dbReference type="PROSITE" id="PS51649">
    <property type="entry name" value="NPH3"/>
    <property type="match status" value="1"/>
</dbReference>
<protein>
    <submittedName>
        <fullName evidence="7">BTB/POZ domain-containing protein At1g67900 isoform X1</fullName>
    </submittedName>
</protein>
<dbReference type="InterPro" id="IPR027356">
    <property type="entry name" value="NPH3_dom"/>
</dbReference>
<accession>A0AB40C1Q9</accession>
<dbReference type="SUPFAM" id="SSF54695">
    <property type="entry name" value="POZ domain"/>
    <property type="match status" value="1"/>
</dbReference>
<evidence type="ECO:0000259" key="5">
    <source>
        <dbReference type="PROSITE" id="PS51649"/>
    </source>
</evidence>
<dbReference type="Gene3D" id="3.30.710.10">
    <property type="entry name" value="Potassium Channel Kv1.1, Chain A"/>
    <property type="match status" value="1"/>
</dbReference>
<dbReference type="InterPro" id="IPR043454">
    <property type="entry name" value="NPH3/RPT2-like"/>
</dbReference>
<dbReference type="Proteomes" id="UP001515500">
    <property type="component" value="Chromosome 10"/>
</dbReference>
<dbReference type="InterPro" id="IPR011333">
    <property type="entry name" value="SKP1/BTB/POZ_sf"/>
</dbReference>
<keyword evidence="2" id="KW-0833">Ubl conjugation pathway</keyword>
<proteinExistence type="inferred from homology"/>
<dbReference type="PANTHER" id="PTHR32370">
    <property type="entry name" value="OS12G0117600 PROTEIN"/>
    <property type="match status" value="1"/>
</dbReference>
<name>A0AB40C1Q9_DIOCR</name>
<evidence type="ECO:0000256" key="1">
    <source>
        <dbReference type="ARBA" id="ARBA00004906"/>
    </source>
</evidence>
<evidence type="ECO:0000259" key="4">
    <source>
        <dbReference type="PROSITE" id="PS50097"/>
    </source>
</evidence>
<evidence type="ECO:0000313" key="6">
    <source>
        <dbReference type="Proteomes" id="UP001515500"/>
    </source>
</evidence>
<dbReference type="RefSeq" id="XP_039133687.1">
    <property type="nucleotide sequence ID" value="XM_039277753.1"/>
</dbReference>
<feature type="domain" description="NPH3" evidence="5">
    <location>
        <begin position="180"/>
        <end position="488"/>
    </location>
</feature>
<sequence length="612" mass="68702">MKFMKLGTRPDTFFTTEAIRSVSSEVTTDLKIQVQNSLYLLHKFPLLSKCQLLQKLVAETKNSSSDIVLHLPDIPGGAEAFEQCAKFCYSITITLSALNIVSVRCAAEYLGMTEEVDRGNLVSKLDVFLKSCILHRWKDTLVVLQSTKQYPELSEKLRITSQCIEAIASMIINKRPTGKGWWAEDIAQLGIDLYWRIMVAVKSSGSVPDKVIGGALKVYACKWLPTVQRKQVPEINSSCMGSFQEITSKHRLILERIVSLLPMDKGSVSCSFLLKLLKSGNILNSSSSSKMELVRKVGMQLDEATVTDLLIPSLSYNDETLYDVDLVISILEEFMLQGQSPRTSPTRGKFGGIERRRRSRSAEDIDFEGVQENSRRSSSASHGSKLRVAKLIDGYLQEIAKDANLPMEKVIALAEAVPDFARQDHDDLYRVIDTYLRAHQDLDKSERKRLCRILNCKKLSVEACMHAAQNELLPLRMVVQVLFFEQTRAAMNGGEVTELPQSLKALLAKTNYVDQGNKRTNKMPNISNAESFDDDWSMPGFKTPRSKLATLKMKLAEADNDVEEDVMQCDSLGRSGSSRFKSICSIPSKPKRILSKLWAMNRSVILDLWCQC</sequence>
<organism evidence="6 7">
    <name type="scientific">Dioscorea cayennensis subsp. rotundata</name>
    <name type="common">White Guinea yam</name>
    <name type="synonym">Dioscorea rotundata</name>
    <dbReference type="NCBI Taxonomy" id="55577"/>
    <lineage>
        <taxon>Eukaryota</taxon>
        <taxon>Viridiplantae</taxon>
        <taxon>Streptophyta</taxon>
        <taxon>Embryophyta</taxon>
        <taxon>Tracheophyta</taxon>
        <taxon>Spermatophyta</taxon>
        <taxon>Magnoliopsida</taxon>
        <taxon>Liliopsida</taxon>
        <taxon>Dioscoreales</taxon>
        <taxon>Dioscoreaceae</taxon>
        <taxon>Dioscorea</taxon>
    </lineage>
</organism>
<dbReference type="Pfam" id="PF00651">
    <property type="entry name" value="BTB"/>
    <property type="match status" value="1"/>
</dbReference>
<dbReference type="GeneID" id="120270684"/>
<comment type="pathway">
    <text evidence="1">Protein modification; protein ubiquitination.</text>
</comment>
<feature type="domain" description="BTB" evidence="4">
    <location>
        <begin position="28"/>
        <end position="97"/>
    </location>
</feature>